<gene>
    <name evidence="4" type="ORF">RI543_000926</name>
</gene>
<evidence type="ECO:0000313" key="4">
    <source>
        <dbReference type="EMBL" id="KAK5781740.1"/>
    </source>
</evidence>
<evidence type="ECO:0008006" key="6">
    <source>
        <dbReference type="Google" id="ProtNLM"/>
    </source>
</evidence>
<dbReference type="PANTHER" id="PTHR15680">
    <property type="entry name" value="RIBOSOMAL PROTEIN L19"/>
    <property type="match status" value="1"/>
</dbReference>
<proteinExistence type="inferred from homology"/>
<dbReference type="PANTHER" id="PTHR15680:SF9">
    <property type="entry name" value="LARGE RIBOSOMAL SUBUNIT PROTEIN BL19M"/>
    <property type="match status" value="1"/>
</dbReference>
<dbReference type="InterPro" id="IPR038657">
    <property type="entry name" value="Ribosomal_bL19_sf"/>
</dbReference>
<accession>A0AAN8A9P8</accession>
<dbReference type="GO" id="GO:0003735">
    <property type="term" value="F:structural constituent of ribosome"/>
    <property type="evidence" value="ECO:0007669"/>
    <property type="project" value="InterPro"/>
</dbReference>
<keyword evidence="5" id="KW-1185">Reference proteome</keyword>
<dbReference type="AlphaFoldDB" id="A0AAN8A9P8"/>
<protein>
    <recommendedName>
        <fullName evidence="6">Ribosomal protein L19</fullName>
    </recommendedName>
</protein>
<organism evidence="4 5">
    <name type="scientific">Arxiozyma heterogenica</name>
    <dbReference type="NCBI Taxonomy" id="278026"/>
    <lineage>
        <taxon>Eukaryota</taxon>
        <taxon>Fungi</taxon>
        <taxon>Dikarya</taxon>
        <taxon>Ascomycota</taxon>
        <taxon>Saccharomycotina</taxon>
        <taxon>Saccharomycetes</taxon>
        <taxon>Saccharomycetales</taxon>
        <taxon>Saccharomycetaceae</taxon>
        <taxon>Arxiozyma</taxon>
    </lineage>
</organism>
<dbReference type="Pfam" id="PF01245">
    <property type="entry name" value="Ribosomal_L19"/>
    <property type="match status" value="1"/>
</dbReference>
<keyword evidence="2" id="KW-0689">Ribosomal protein</keyword>
<dbReference type="Gene3D" id="2.30.30.790">
    <property type="match status" value="1"/>
</dbReference>
<dbReference type="Proteomes" id="UP001306508">
    <property type="component" value="Unassembled WGS sequence"/>
</dbReference>
<name>A0AAN8A9P8_9SACH</name>
<evidence type="ECO:0000256" key="2">
    <source>
        <dbReference type="ARBA" id="ARBA00022980"/>
    </source>
</evidence>
<evidence type="ECO:0000256" key="1">
    <source>
        <dbReference type="ARBA" id="ARBA00005781"/>
    </source>
</evidence>
<dbReference type="InterPro" id="IPR001857">
    <property type="entry name" value="Ribosomal_bL19"/>
</dbReference>
<evidence type="ECO:0000313" key="5">
    <source>
        <dbReference type="Proteomes" id="UP001306508"/>
    </source>
</evidence>
<dbReference type="GO" id="GO:0005762">
    <property type="term" value="C:mitochondrial large ribosomal subunit"/>
    <property type="evidence" value="ECO:0007669"/>
    <property type="project" value="TreeGrafter"/>
</dbReference>
<sequence length="177" mass="20724">MMSNKLLPRVSGISLMYKRFYQIPSKSRNVIPIYPPIENKSVKPGILLQKISKEELDAQLDPQGWRRALIKKHTPQAIESGDVVRVIYNQSKCSYDPFIGYVLSIDRKHLVQDASILLRNQIAKTMVEIRVPIFSPLVERIDILKKNDGKRRRNKHYYIRDTRLDVSNLEAKLRKRR</sequence>
<reference evidence="5" key="1">
    <citation type="submission" date="2023-07" db="EMBL/GenBank/DDBJ databases">
        <title>A draft genome of Kazachstania heterogenica Y-27499.</title>
        <authorList>
            <person name="Donic C."/>
            <person name="Kralova J.S."/>
            <person name="Fidel L."/>
            <person name="Ben-Dor S."/>
            <person name="Jung S."/>
        </authorList>
    </citation>
    <scope>NUCLEOTIDE SEQUENCE [LARGE SCALE GENOMIC DNA]</scope>
    <source>
        <strain evidence="5">Y27499</strain>
    </source>
</reference>
<dbReference type="InterPro" id="IPR008991">
    <property type="entry name" value="Translation_prot_SH3-like_sf"/>
</dbReference>
<keyword evidence="3" id="KW-0687">Ribonucleoprotein</keyword>
<dbReference type="EMBL" id="JAWIZZ010000031">
    <property type="protein sequence ID" value="KAK5781740.1"/>
    <property type="molecule type" value="Genomic_DNA"/>
</dbReference>
<dbReference type="SUPFAM" id="SSF50104">
    <property type="entry name" value="Translation proteins SH3-like domain"/>
    <property type="match status" value="1"/>
</dbReference>
<evidence type="ECO:0000256" key="3">
    <source>
        <dbReference type="ARBA" id="ARBA00023274"/>
    </source>
</evidence>
<dbReference type="GO" id="GO:0006412">
    <property type="term" value="P:translation"/>
    <property type="evidence" value="ECO:0007669"/>
    <property type="project" value="InterPro"/>
</dbReference>
<comment type="similarity">
    <text evidence="1">Belongs to the bacterial ribosomal protein bL19 family.</text>
</comment>
<comment type="caution">
    <text evidence="4">The sequence shown here is derived from an EMBL/GenBank/DDBJ whole genome shotgun (WGS) entry which is preliminary data.</text>
</comment>